<feature type="domain" description="Sigma-54 factor interaction" evidence="6">
    <location>
        <begin position="148"/>
        <end position="376"/>
    </location>
</feature>
<dbReference type="CDD" id="cd00156">
    <property type="entry name" value="REC"/>
    <property type="match status" value="1"/>
</dbReference>
<dbReference type="Pfam" id="PF02954">
    <property type="entry name" value="HTH_8"/>
    <property type="match status" value="1"/>
</dbReference>
<protein>
    <submittedName>
        <fullName evidence="8">Transcriptional regulatory protein ZraR</fullName>
    </submittedName>
</protein>
<dbReference type="SMART" id="SM00448">
    <property type="entry name" value="REC"/>
    <property type="match status" value="1"/>
</dbReference>
<dbReference type="InterPro" id="IPR011006">
    <property type="entry name" value="CheY-like_superfamily"/>
</dbReference>
<dbReference type="GO" id="GO:0000160">
    <property type="term" value="P:phosphorelay signal transduction system"/>
    <property type="evidence" value="ECO:0007669"/>
    <property type="project" value="InterPro"/>
</dbReference>
<dbReference type="InterPro" id="IPR002197">
    <property type="entry name" value="HTH_Fis"/>
</dbReference>
<dbReference type="Pfam" id="PF00158">
    <property type="entry name" value="Sigma54_activat"/>
    <property type="match status" value="1"/>
</dbReference>
<keyword evidence="4" id="KW-0804">Transcription</keyword>
<gene>
    <name evidence="8" type="primary">zraR_6</name>
    <name evidence="8" type="ORF">EC9_21580</name>
</gene>
<dbReference type="KEGG" id="ruv:EC9_21580"/>
<dbReference type="InterPro" id="IPR058031">
    <property type="entry name" value="AAA_lid_NorR"/>
</dbReference>
<keyword evidence="2" id="KW-0067">ATP-binding</keyword>
<dbReference type="OrthoDB" id="9807827at2"/>
<dbReference type="InterPro" id="IPR001789">
    <property type="entry name" value="Sig_transdc_resp-reg_receiver"/>
</dbReference>
<evidence type="ECO:0000256" key="5">
    <source>
        <dbReference type="PROSITE-ProRule" id="PRU00169"/>
    </source>
</evidence>
<keyword evidence="3" id="KW-0805">Transcription regulation</keyword>
<dbReference type="CDD" id="cd00009">
    <property type="entry name" value="AAA"/>
    <property type="match status" value="1"/>
</dbReference>
<dbReference type="Pfam" id="PF25601">
    <property type="entry name" value="AAA_lid_14"/>
    <property type="match status" value="1"/>
</dbReference>
<dbReference type="GO" id="GO:0043565">
    <property type="term" value="F:sequence-specific DNA binding"/>
    <property type="evidence" value="ECO:0007669"/>
    <property type="project" value="InterPro"/>
</dbReference>
<evidence type="ECO:0000259" key="7">
    <source>
        <dbReference type="PROSITE" id="PS50110"/>
    </source>
</evidence>
<dbReference type="PROSITE" id="PS00688">
    <property type="entry name" value="SIGMA54_INTERACT_3"/>
    <property type="match status" value="1"/>
</dbReference>
<dbReference type="RefSeq" id="WP_145344765.1">
    <property type="nucleotide sequence ID" value="NZ_CP036261.1"/>
</dbReference>
<sequence>MTNPTQKILVADDEPLYLRTTGDLLRKAGYACVCVSNATEAMRRLREESFDLVLSDLSMPGNFKLELLHDQRNHRPTVPIVVITGVPTLPSAIESIRLGITDYLLKPVKFEDLLACVRRVLASAENKSTRPPVPVRGRDELETLFPHMIGKSEPMLELFEIIDRVAPTDTNVLITGESGTGKEIVASTIHSHSHRSDGKFQVIDCTAVPESLFESMLFGHKRGSFTGAVGEAEGLLKQCDGGTAFIDELGELPVALQAKLLRAVQEQTFIPVGSHTPVTVDTRFVCATNRDLEMEVAAGRFRQDLYYRLGVIHIEMPPLRNRGNDILLLADALLDSLRPPNSAVEGFSDDAREALLQYDWPGNIRELRNLIERALTLAPGPLVTTADLPGKVHSSSASGSHFSVLREHVSSLDASPSPTATLPAALSNASREEAMEAAEYQYLVGLMEIHAGNVSEAARQAGLSRQGLHKLLKKHDINAAQFRS</sequence>
<keyword evidence="9" id="KW-1185">Reference proteome</keyword>
<evidence type="ECO:0000256" key="2">
    <source>
        <dbReference type="ARBA" id="ARBA00022840"/>
    </source>
</evidence>
<keyword evidence="1" id="KW-0547">Nucleotide-binding</keyword>
<evidence type="ECO:0000256" key="3">
    <source>
        <dbReference type="ARBA" id="ARBA00023015"/>
    </source>
</evidence>
<dbReference type="InterPro" id="IPR009057">
    <property type="entry name" value="Homeodomain-like_sf"/>
</dbReference>
<dbReference type="InterPro" id="IPR027417">
    <property type="entry name" value="P-loop_NTPase"/>
</dbReference>
<dbReference type="SUPFAM" id="SSF52540">
    <property type="entry name" value="P-loop containing nucleoside triphosphate hydrolases"/>
    <property type="match status" value="1"/>
</dbReference>
<dbReference type="AlphaFoldDB" id="A0A517LZC1"/>
<dbReference type="PROSITE" id="PS50110">
    <property type="entry name" value="RESPONSE_REGULATORY"/>
    <property type="match status" value="1"/>
</dbReference>
<dbReference type="PROSITE" id="PS00675">
    <property type="entry name" value="SIGMA54_INTERACT_1"/>
    <property type="match status" value="1"/>
</dbReference>
<feature type="modified residue" description="4-aspartylphosphate" evidence="5">
    <location>
        <position position="56"/>
    </location>
</feature>
<dbReference type="PRINTS" id="PR01590">
    <property type="entry name" value="HTHFIS"/>
</dbReference>
<dbReference type="FunFam" id="3.40.50.300:FF:000006">
    <property type="entry name" value="DNA-binding transcriptional regulator NtrC"/>
    <property type="match status" value="1"/>
</dbReference>
<organism evidence="8 9">
    <name type="scientific">Rosistilla ulvae</name>
    <dbReference type="NCBI Taxonomy" id="1930277"/>
    <lineage>
        <taxon>Bacteria</taxon>
        <taxon>Pseudomonadati</taxon>
        <taxon>Planctomycetota</taxon>
        <taxon>Planctomycetia</taxon>
        <taxon>Pirellulales</taxon>
        <taxon>Pirellulaceae</taxon>
        <taxon>Rosistilla</taxon>
    </lineage>
</organism>
<reference evidence="8 9" key="1">
    <citation type="submission" date="2019-02" db="EMBL/GenBank/DDBJ databases">
        <title>Deep-cultivation of Planctomycetes and their phenomic and genomic characterization uncovers novel biology.</title>
        <authorList>
            <person name="Wiegand S."/>
            <person name="Jogler M."/>
            <person name="Boedeker C."/>
            <person name="Pinto D."/>
            <person name="Vollmers J."/>
            <person name="Rivas-Marin E."/>
            <person name="Kohn T."/>
            <person name="Peeters S.H."/>
            <person name="Heuer A."/>
            <person name="Rast P."/>
            <person name="Oberbeckmann S."/>
            <person name="Bunk B."/>
            <person name="Jeske O."/>
            <person name="Meyerdierks A."/>
            <person name="Storesund J.E."/>
            <person name="Kallscheuer N."/>
            <person name="Luecker S."/>
            <person name="Lage O.M."/>
            <person name="Pohl T."/>
            <person name="Merkel B.J."/>
            <person name="Hornburger P."/>
            <person name="Mueller R.-W."/>
            <person name="Bruemmer F."/>
            <person name="Labrenz M."/>
            <person name="Spormann A.M."/>
            <person name="Op den Camp H."/>
            <person name="Overmann J."/>
            <person name="Amann R."/>
            <person name="Jetten M.S.M."/>
            <person name="Mascher T."/>
            <person name="Medema M.H."/>
            <person name="Devos D.P."/>
            <person name="Kaster A.-K."/>
            <person name="Ovreas L."/>
            <person name="Rohde M."/>
            <person name="Galperin M.Y."/>
            <person name="Jogler C."/>
        </authorList>
    </citation>
    <scope>NUCLEOTIDE SEQUENCE [LARGE SCALE GENOMIC DNA]</scope>
    <source>
        <strain evidence="8 9">EC9</strain>
    </source>
</reference>
<keyword evidence="5" id="KW-0597">Phosphoprotein</keyword>
<dbReference type="Gene3D" id="3.40.50.2300">
    <property type="match status" value="1"/>
</dbReference>
<accession>A0A517LZC1</accession>
<dbReference type="Gene3D" id="3.40.50.300">
    <property type="entry name" value="P-loop containing nucleotide triphosphate hydrolases"/>
    <property type="match status" value="1"/>
</dbReference>
<dbReference type="InterPro" id="IPR025944">
    <property type="entry name" value="Sigma_54_int_dom_CS"/>
</dbReference>
<dbReference type="SUPFAM" id="SSF52172">
    <property type="entry name" value="CheY-like"/>
    <property type="match status" value="1"/>
</dbReference>
<evidence type="ECO:0000259" key="6">
    <source>
        <dbReference type="PROSITE" id="PS50045"/>
    </source>
</evidence>
<dbReference type="PANTHER" id="PTHR32071">
    <property type="entry name" value="TRANSCRIPTIONAL REGULATORY PROTEIN"/>
    <property type="match status" value="1"/>
</dbReference>
<dbReference type="SUPFAM" id="SSF46689">
    <property type="entry name" value="Homeodomain-like"/>
    <property type="match status" value="1"/>
</dbReference>
<name>A0A517LZC1_9BACT</name>
<dbReference type="EMBL" id="CP036261">
    <property type="protein sequence ID" value="QDS87973.1"/>
    <property type="molecule type" value="Genomic_DNA"/>
</dbReference>
<evidence type="ECO:0000313" key="9">
    <source>
        <dbReference type="Proteomes" id="UP000319557"/>
    </source>
</evidence>
<dbReference type="PANTHER" id="PTHR32071:SF122">
    <property type="entry name" value="SIGMA FACTOR"/>
    <property type="match status" value="1"/>
</dbReference>
<dbReference type="InterPro" id="IPR002078">
    <property type="entry name" value="Sigma_54_int"/>
</dbReference>
<dbReference type="Gene3D" id="1.10.10.60">
    <property type="entry name" value="Homeodomain-like"/>
    <property type="match status" value="1"/>
</dbReference>
<dbReference type="Proteomes" id="UP000319557">
    <property type="component" value="Chromosome"/>
</dbReference>
<dbReference type="InterPro" id="IPR003593">
    <property type="entry name" value="AAA+_ATPase"/>
</dbReference>
<dbReference type="InterPro" id="IPR025662">
    <property type="entry name" value="Sigma_54_int_dom_ATP-bd_1"/>
</dbReference>
<dbReference type="PROSITE" id="PS50045">
    <property type="entry name" value="SIGMA54_INTERACT_4"/>
    <property type="match status" value="1"/>
</dbReference>
<evidence type="ECO:0000256" key="4">
    <source>
        <dbReference type="ARBA" id="ARBA00023163"/>
    </source>
</evidence>
<feature type="domain" description="Response regulatory" evidence="7">
    <location>
        <begin position="7"/>
        <end position="121"/>
    </location>
</feature>
<dbReference type="GO" id="GO:0006355">
    <property type="term" value="P:regulation of DNA-templated transcription"/>
    <property type="evidence" value="ECO:0007669"/>
    <property type="project" value="InterPro"/>
</dbReference>
<evidence type="ECO:0000256" key="1">
    <source>
        <dbReference type="ARBA" id="ARBA00022741"/>
    </source>
</evidence>
<proteinExistence type="predicted"/>
<dbReference type="Pfam" id="PF00072">
    <property type="entry name" value="Response_reg"/>
    <property type="match status" value="1"/>
</dbReference>
<dbReference type="SMART" id="SM00382">
    <property type="entry name" value="AAA"/>
    <property type="match status" value="1"/>
</dbReference>
<evidence type="ECO:0000313" key="8">
    <source>
        <dbReference type="EMBL" id="QDS87973.1"/>
    </source>
</evidence>
<dbReference type="Gene3D" id="1.10.8.60">
    <property type="match status" value="1"/>
</dbReference>
<dbReference type="GO" id="GO:0005524">
    <property type="term" value="F:ATP binding"/>
    <property type="evidence" value="ECO:0007669"/>
    <property type="project" value="UniProtKB-KW"/>
</dbReference>